<dbReference type="PANTHER" id="PTHR47456">
    <property type="entry name" value="PHD-TYPE DOMAIN-CONTAINING PROTEIN"/>
    <property type="match status" value="1"/>
</dbReference>
<organism evidence="2 3">
    <name type="scientific">Cherax quadricarinatus</name>
    <name type="common">Australian red claw crayfish</name>
    <dbReference type="NCBI Taxonomy" id="27406"/>
    <lineage>
        <taxon>Eukaryota</taxon>
        <taxon>Metazoa</taxon>
        <taxon>Ecdysozoa</taxon>
        <taxon>Arthropoda</taxon>
        <taxon>Crustacea</taxon>
        <taxon>Multicrustacea</taxon>
        <taxon>Malacostraca</taxon>
        <taxon>Eumalacostraca</taxon>
        <taxon>Eucarida</taxon>
        <taxon>Decapoda</taxon>
        <taxon>Pleocyemata</taxon>
        <taxon>Astacidea</taxon>
        <taxon>Parastacoidea</taxon>
        <taxon>Parastacidae</taxon>
        <taxon>Cherax</taxon>
    </lineage>
</organism>
<evidence type="ECO:0000313" key="3">
    <source>
        <dbReference type="Proteomes" id="UP001445076"/>
    </source>
</evidence>
<proteinExistence type="predicted"/>
<dbReference type="AlphaFoldDB" id="A0AAW0WJ92"/>
<dbReference type="Pfam" id="PF15299">
    <property type="entry name" value="ALS2CR8"/>
    <property type="match status" value="1"/>
</dbReference>
<evidence type="ECO:0000313" key="2">
    <source>
        <dbReference type="EMBL" id="KAK8727392.1"/>
    </source>
</evidence>
<evidence type="ECO:0000259" key="1">
    <source>
        <dbReference type="Pfam" id="PF21056"/>
    </source>
</evidence>
<dbReference type="EMBL" id="JARKIK010000075">
    <property type="protein sequence ID" value="KAK8727392.1"/>
    <property type="molecule type" value="Genomic_DNA"/>
</dbReference>
<keyword evidence="3" id="KW-1185">Reference proteome</keyword>
<dbReference type="GO" id="GO:0003700">
    <property type="term" value="F:DNA-binding transcription factor activity"/>
    <property type="evidence" value="ECO:0007669"/>
    <property type="project" value="InterPro"/>
</dbReference>
<reference evidence="2 3" key="1">
    <citation type="journal article" date="2024" name="BMC Genomics">
        <title>Genome assembly of redclaw crayfish (Cherax quadricarinatus) provides insights into its immune adaptation and hypoxia tolerance.</title>
        <authorList>
            <person name="Liu Z."/>
            <person name="Zheng J."/>
            <person name="Li H."/>
            <person name="Fang K."/>
            <person name="Wang S."/>
            <person name="He J."/>
            <person name="Zhou D."/>
            <person name="Weng S."/>
            <person name="Chi M."/>
            <person name="Gu Z."/>
            <person name="He J."/>
            <person name="Li F."/>
            <person name="Wang M."/>
        </authorList>
    </citation>
    <scope>NUCLEOTIDE SEQUENCE [LARGE SCALE GENOMIC DNA]</scope>
    <source>
        <strain evidence="2">ZL_2023a</strain>
    </source>
</reference>
<dbReference type="InterPro" id="IPR048324">
    <property type="entry name" value="ZSWIM1-3_RNaseH-like"/>
</dbReference>
<sequence>NNMARVAFHVKISEGFGYFNNYENALQEIQCFQRDTGTYFCQAWSHMKEYNHQDVKPVAHKIFWNDGENSKIKKCHLDYDGIPYIVLGSRIYDCQYGVDRNLNHKRRYKEAQMKGDNLFKKRYHRIPGTKKQDCPAQIYLRDIIKFPNFRITSNTEYYRKKASSQVQNAIKEGNACGERRTYVHFPYMSDHKNHCVEEVQGLKHPIDSRVKKKIQDLVAEGMTDSKALKTALRLFVQTEIFAGQDSPSKSNRHFFPRKSELENCVSLATIKLRISESDQENVKAKIREWQECQPEDKFYFRPYADVKDEASFHPCDYGQQLLVVHQTKWQCQLLDCYGQEFCILDGTYKNLENSLPLFFLVVKTNVDYQVAASFLVQSVTETAVKEALNVLKEWNPKWKPSVFMSDFSKVEISAIEESFNNVKVLLCDYQREQAWERWALNADGGVYSIKEEVLFNLRTLAHSNSLQELNEAEKHLFNSDLWLKNQKLRKWFGKVWLPEHQRWVWAYRKDHLPDINTYSGIKQLNETFNYFYTKNPHQHALSGLLVVLVKYFIPDLYTKYIQRSAEEEIETSIPEESQTYEQPEENFALKCREVIDHIRSYTFLLDDPVILKELYESLLIAFDTVLDYAEGKRGSSSREKEHKSKLNQILDYENKSCLKLSQERKERLRVPVQENACVSSETYEVLAPIEDNNKFGDLIVGSEWTHPESEGVEACVAYETVMESSNCEMAMESVQSEETMHMKPLHISRNSNVNQPLENEKSIIKVCVGEKSCIRPRIFQVLVPVEENNKFEEIEIVAKEKPTVTSETYQVLVPVEDKSQLGDFVVESDWTHSQSSEVASYVTISDTSQRKRKRIAKGTSVKVEKVEDDDKAHRSANSLNKSQTVDGLDMAIFKASL</sequence>
<dbReference type="InterPro" id="IPR029309">
    <property type="entry name" value="CaRF"/>
</dbReference>
<protein>
    <recommendedName>
        <fullName evidence="1">ZSWIM1/3 RNaseH-like domain-containing protein</fullName>
    </recommendedName>
</protein>
<comment type="caution">
    <text evidence="2">The sequence shown here is derived from an EMBL/GenBank/DDBJ whole genome shotgun (WGS) entry which is preliminary data.</text>
</comment>
<feature type="domain" description="ZSWIM1/3 RNaseH-like" evidence="1">
    <location>
        <begin position="323"/>
        <end position="425"/>
    </location>
</feature>
<feature type="non-terminal residue" evidence="2">
    <location>
        <position position="1"/>
    </location>
</feature>
<name>A0AAW0WJ92_CHEQU</name>
<gene>
    <name evidence="2" type="ORF">OTU49_009532</name>
</gene>
<dbReference type="Proteomes" id="UP001445076">
    <property type="component" value="Unassembled WGS sequence"/>
</dbReference>
<accession>A0AAW0WJ92</accession>
<dbReference type="Pfam" id="PF21056">
    <property type="entry name" value="ZSWIM1-3_RNaseH-like"/>
    <property type="match status" value="1"/>
</dbReference>
<dbReference type="PANTHER" id="PTHR47456:SF1">
    <property type="entry name" value="PHD-TYPE DOMAIN-CONTAINING PROTEIN"/>
    <property type="match status" value="1"/>
</dbReference>